<keyword evidence="3 6" id="KW-0812">Transmembrane</keyword>
<dbReference type="Pfam" id="PF13440">
    <property type="entry name" value="Polysacc_synt_3"/>
    <property type="match status" value="1"/>
</dbReference>
<evidence type="ECO:0000256" key="1">
    <source>
        <dbReference type="ARBA" id="ARBA00004651"/>
    </source>
</evidence>
<feature type="transmembrane region" description="Helical" evidence="6">
    <location>
        <begin position="437"/>
        <end position="457"/>
    </location>
</feature>
<feature type="transmembrane region" description="Helical" evidence="6">
    <location>
        <begin position="7"/>
        <end position="30"/>
    </location>
</feature>
<feature type="transmembrane region" description="Helical" evidence="6">
    <location>
        <begin position="36"/>
        <end position="58"/>
    </location>
</feature>
<proteinExistence type="predicted"/>
<feature type="transmembrane region" description="Helical" evidence="6">
    <location>
        <begin position="239"/>
        <end position="264"/>
    </location>
</feature>
<evidence type="ECO:0000256" key="5">
    <source>
        <dbReference type="ARBA" id="ARBA00023136"/>
    </source>
</evidence>
<evidence type="ECO:0000256" key="6">
    <source>
        <dbReference type="SAM" id="Phobius"/>
    </source>
</evidence>
<feature type="transmembrane region" description="Helical" evidence="6">
    <location>
        <begin position="78"/>
        <end position="99"/>
    </location>
</feature>
<evidence type="ECO:0000256" key="4">
    <source>
        <dbReference type="ARBA" id="ARBA00022989"/>
    </source>
</evidence>
<feature type="transmembrane region" description="Helical" evidence="6">
    <location>
        <begin position="322"/>
        <end position="341"/>
    </location>
</feature>
<keyword evidence="8" id="KW-1185">Reference proteome</keyword>
<keyword evidence="2" id="KW-1003">Cell membrane</keyword>
<comment type="subcellular location">
    <subcellularLocation>
        <location evidence="1">Cell membrane</location>
        <topology evidence="1">Multi-pass membrane protein</topology>
    </subcellularLocation>
</comment>
<dbReference type="PANTHER" id="PTHR30250">
    <property type="entry name" value="PST FAMILY PREDICTED COLANIC ACID TRANSPORTER"/>
    <property type="match status" value="1"/>
</dbReference>
<evidence type="ECO:0000256" key="3">
    <source>
        <dbReference type="ARBA" id="ARBA00022692"/>
    </source>
</evidence>
<feature type="transmembrane region" description="Helical" evidence="6">
    <location>
        <begin position="404"/>
        <end position="425"/>
    </location>
</feature>
<dbReference type="PANTHER" id="PTHR30250:SF31">
    <property type="entry name" value="INNER MEMBRANE PROTEIN YGHQ"/>
    <property type="match status" value="1"/>
</dbReference>
<feature type="transmembrane region" description="Helical" evidence="6">
    <location>
        <begin position="284"/>
        <end position="310"/>
    </location>
</feature>
<evidence type="ECO:0000313" key="8">
    <source>
        <dbReference type="Proteomes" id="UP001308005"/>
    </source>
</evidence>
<gene>
    <name evidence="7" type="ORF">VSS37_04060</name>
</gene>
<comment type="caution">
    <text evidence="7">The sequence shown here is derived from an EMBL/GenBank/DDBJ whole genome shotgun (WGS) entry which is preliminary data.</text>
</comment>
<dbReference type="InterPro" id="IPR050833">
    <property type="entry name" value="Poly_Biosynth_Transport"/>
</dbReference>
<keyword evidence="4 6" id="KW-1133">Transmembrane helix</keyword>
<feature type="transmembrane region" description="Helical" evidence="6">
    <location>
        <begin position="168"/>
        <end position="188"/>
    </location>
</feature>
<protein>
    <submittedName>
        <fullName evidence="7">Polysaccharide biosynthesis C-terminal domain-containing protein</fullName>
    </submittedName>
</protein>
<feature type="transmembrane region" description="Helical" evidence="6">
    <location>
        <begin position="353"/>
        <end position="371"/>
    </location>
</feature>
<feature type="transmembrane region" description="Helical" evidence="6">
    <location>
        <begin position="200"/>
        <end position="219"/>
    </location>
</feature>
<dbReference type="RefSeq" id="WP_324693387.1">
    <property type="nucleotide sequence ID" value="NZ_JAYMYJ010000030.1"/>
</dbReference>
<feature type="transmembrane region" description="Helical" evidence="6">
    <location>
        <begin position="105"/>
        <end position="123"/>
    </location>
</feature>
<organism evidence="7 8">
    <name type="scientific">Candidatus Thiothrix phosphatis</name>
    <dbReference type="NCBI Taxonomy" id="3112415"/>
    <lineage>
        <taxon>Bacteria</taxon>
        <taxon>Pseudomonadati</taxon>
        <taxon>Pseudomonadota</taxon>
        <taxon>Gammaproteobacteria</taxon>
        <taxon>Thiotrichales</taxon>
        <taxon>Thiotrichaceae</taxon>
        <taxon>Thiothrix</taxon>
    </lineage>
</organism>
<dbReference type="Proteomes" id="UP001308005">
    <property type="component" value="Unassembled WGS sequence"/>
</dbReference>
<reference evidence="7 8" key="2">
    <citation type="submission" date="2024-01" db="EMBL/GenBank/DDBJ databases">
        <authorList>
            <person name="Xie X."/>
        </authorList>
    </citation>
    <scope>NUCLEOTIDE SEQUENCE [LARGE SCALE GENOMIC DNA]</scope>
    <source>
        <strain evidence="7">SCUT-1</strain>
    </source>
</reference>
<keyword evidence="5 6" id="KW-0472">Membrane</keyword>
<name>A0ABU6CTJ9_9GAMM</name>
<reference evidence="8" key="1">
    <citation type="submission" date="2023-07" db="EMBL/GenBank/DDBJ databases">
        <title>The carbon used by Thiothrix.</title>
        <authorList>
            <person name="Chen L."/>
        </authorList>
    </citation>
    <scope>NUCLEOTIDE SEQUENCE [LARGE SCALE GENOMIC DNA]</scope>
</reference>
<accession>A0ABU6CTJ9</accession>
<sequence>MYVKHGLVYLLAKVAPALASFVSVAAYTRWLSTEEYGVYTTLLVLVSSMNGFLFGWLYVGIMRFWNAQDVSAESVQRLISFSVVVIAGIVGLLAAGYALLQGHGLIAGSFFLLFVSTALYESYQRVNSITLKVQQYFLAELTRTLLTLAIGLLLVWMGYSWVGAMGGVTLGIFLTLLFFGGVWRYLLLKWREVDFAILRKILLYGLPLSLSFVLLDVIFTSDRLLLSALAGYSEAGQYAVAYNVPHQIIMMLTSSLNLAAYPVVIHTLEHEGQAQAEEKLKQYFMLLMGVAVPSIFGLIGISHAFIPLLIGPEFVQASLQLLPWIGIAVLEHCLYLFYVSLSFQLGKRTGDAVKVVAVAAGLNLLLNTALIPRFGAMGAIGGSIISYLLCLVYGYFLGSKGFRLIIPWSELGKILLASGIMLLLMEQAPDMGGVLSVVIRVTVGVLVYAVVVLLFNIGNIRQYARMAVASLAERRQRVCAP</sequence>
<evidence type="ECO:0000313" key="7">
    <source>
        <dbReference type="EMBL" id="MEB4590146.1"/>
    </source>
</evidence>
<dbReference type="EMBL" id="JAYMYJ010000030">
    <property type="protein sequence ID" value="MEB4590146.1"/>
    <property type="molecule type" value="Genomic_DNA"/>
</dbReference>
<feature type="transmembrane region" description="Helical" evidence="6">
    <location>
        <begin position="144"/>
        <end position="162"/>
    </location>
</feature>
<evidence type="ECO:0000256" key="2">
    <source>
        <dbReference type="ARBA" id="ARBA00022475"/>
    </source>
</evidence>
<feature type="transmembrane region" description="Helical" evidence="6">
    <location>
        <begin position="377"/>
        <end position="397"/>
    </location>
</feature>